<organism evidence="6 7">
    <name type="scientific">Natronoglomus mannanivorans</name>
    <dbReference type="NCBI Taxonomy" id="2979990"/>
    <lineage>
        <taxon>Archaea</taxon>
        <taxon>Methanobacteriati</taxon>
        <taxon>Methanobacteriota</taxon>
        <taxon>Stenosarchaea group</taxon>
        <taxon>Halobacteria</taxon>
        <taxon>Halobacteriales</taxon>
        <taxon>Natrialbaceae</taxon>
        <taxon>Natronoglomus</taxon>
    </lineage>
</organism>
<evidence type="ECO:0000313" key="6">
    <source>
        <dbReference type="EMBL" id="MCU4973419.1"/>
    </source>
</evidence>
<dbReference type="Gene3D" id="3.30.450.40">
    <property type="match status" value="1"/>
</dbReference>
<dbReference type="InterPro" id="IPR050707">
    <property type="entry name" value="HTH_MetabolicPath_Reg"/>
</dbReference>
<dbReference type="Pfam" id="PF01614">
    <property type="entry name" value="IclR_C"/>
    <property type="match status" value="1"/>
</dbReference>
<reference evidence="6 7" key="1">
    <citation type="submission" date="2022-09" db="EMBL/GenBank/DDBJ databases">
        <title>Enrichment on poylsaccharides allowed isolation of novel metabolic and taxonomic groups of Haloarchaea.</title>
        <authorList>
            <person name="Sorokin D.Y."/>
            <person name="Elcheninov A.G."/>
            <person name="Khizhniak T.V."/>
            <person name="Kolganova T.V."/>
            <person name="Kublanov I.V."/>
        </authorList>
    </citation>
    <scope>NUCLEOTIDE SEQUENCE [LARGE SCALE GENOMIC DNA]</scope>
    <source>
        <strain evidence="6 7">AArc-m2/3/4</strain>
    </source>
</reference>
<gene>
    <name evidence="6" type="ORF">OB955_11775</name>
</gene>
<proteinExistence type="predicted"/>
<dbReference type="InterPro" id="IPR001845">
    <property type="entry name" value="HTH_ArsR_DNA-bd_dom"/>
</dbReference>
<dbReference type="RefSeq" id="WP_338007943.1">
    <property type="nucleotide sequence ID" value="NZ_JAOPKB010000006.1"/>
</dbReference>
<dbReference type="Pfam" id="PF09339">
    <property type="entry name" value="HTH_IclR"/>
    <property type="match status" value="1"/>
</dbReference>
<evidence type="ECO:0000256" key="3">
    <source>
        <dbReference type="ARBA" id="ARBA00023163"/>
    </source>
</evidence>
<dbReference type="Proteomes" id="UP001320972">
    <property type="component" value="Unassembled WGS sequence"/>
</dbReference>
<feature type="domain" description="HTH iclR-type" evidence="4">
    <location>
        <begin position="8"/>
        <end position="69"/>
    </location>
</feature>
<evidence type="ECO:0000259" key="5">
    <source>
        <dbReference type="PROSITE" id="PS51078"/>
    </source>
</evidence>
<dbReference type="InterPro" id="IPR014757">
    <property type="entry name" value="Tscrpt_reg_IclR_C"/>
</dbReference>
<dbReference type="SMART" id="SM00346">
    <property type="entry name" value="HTH_ICLR"/>
    <property type="match status" value="1"/>
</dbReference>
<evidence type="ECO:0000256" key="1">
    <source>
        <dbReference type="ARBA" id="ARBA00023015"/>
    </source>
</evidence>
<accession>A0ABT2QES4</accession>
<comment type="caution">
    <text evidence="6">The sequence shown here is derived from an EMBL/GenBank/DDBJ whole genome shotgun (WGS) entry which is preliminary data.</text>
</comment>
<feature type="domain" description="IclR-ED" evidence="5">
    <location>
        <begin position="70"/>
        <end position="269"/>
    </location>
</feature>
<dbReference type="InterPro" id="IPR005471">
    <property type="entry name" value="Tscrpt_reg_IclR_N"/>
</dbReference>
<dbReference type="PROSITE" id="PS51078">
    <property type="entry name" value="ICLR_ED"/>
    <property type="match status" value="1"/>
</dbReference>
<dbReference type="Gene3D" id="1.10.10.10">
    <property type="entry name" value="Winged helix-like DNA-binding domain superfamily/Winged helix DNA-binding domain"/>
    <property type="match status" value="1"/>
</dbReference>
<dbReference type="SMART" id="SM00418">
    <property type="entry name" value="HTH_ARSR"/>
    <property type="match status" value="1"/>
</dbReference>
<dbReference type="InterPro" id="IPR029016">
    <property type="entry name" value="GAF-like_dom_sf"/>
</dbReference>
<dbReference type="EMBL" id="JAOPKB010000006">
    <property type="protein sequence ID" value="MCU4973419.1"/>
    <property type="molecule type" value="Genomic_DNA"/>
</dbReference>
<dbReference type="InterPro" id="IPR036388">
    <property type="entry name" value="WH-like_DNA-bd_sf"/>
</dbReference>
<keyword evidence="7" id="KW-1185">Reference proteome</keyword>
<keyword evidence="2" id="KW-0238">DNA-binding</keyword>
<dbReference type="PANTHER" id="PTHR30136:SF35">
    <property type="entry name" value="HTH-TYPE TRANSCRIPTIONAL REGULATOR RV1719"/>
    <property type="match status" value="1"/>
</dbReference>
<keyword evidence="3" id="KW-0804">Transcription</keyword>
<dbReference type="InterPro" id="IPR036390">
    <property type="entry name" value="WH_DNA-bd_sf"/>
</dbReference>
<evidence type="ECO:0000259" key="4">
    <source>
        <dbReference type="PROSITE" id="PS51077"/>
    </source>
</evidence>
<keyword evidence="1" id="KW-0805">Transcription regulation</keyword>
<dbReference type="SUPFAM" id="SSF46785">
    <property type="entry name" value="Winged helix' DNA-binding domain"/>
    <property type="match status" value="1"/>
</dbReference>
<dbReference type="SUPFAM" id="SSF55781">
    <property type="entry name" value="GAF domain-like"/>
    <property type="match status" value="1"/>
</dbReference>
<protein>
    <submittedName>
        <fullName evidence="6">IclR family transcriptional regulator</fullName>
    </submittedName>
</protein>
<sequence>MGPPKHHVKSVSKTFEILEAMEQSGELGVTELSRRTGIAKSSVYKYLDTLRHLGFVTKSETEGTYSLSLRFFQFGQRIVNRHDVYRIARPELEALAEKTGEVASLVVEEDGDAVSLYRTRGRDCSRGTVEDGDRIPIHSCAAGKALLSYRPPEEVEAVLAAADVDVDRQTLFTELETARDQRLVVDRDARDVVDYSAGMLEGHRHTVGQNRTDDGLRSIAVPIRDERDYAIAAIEVIGTDRSLNARRLESDVAPLLVSAGKSIEIELSNR</sequence>
<name>A0ABT2QES4_9EURY</name>
<dbReference type="PROSITE" id="PS51077">
    <property type="entry name" value="HTH_ICLR"/>
    <property type="match status" value="1"/>
</dbReference>
<dbReference type="PANTHER" id="PTHR30136">
    <property type="entry name" value="HELIX-TURN-HELIX TRANSCRIPTIONAL REGULATOR, ICLR FAMILY"/>
    <property type="match status" value="1"/>
</dbReference>
<evidence type="ECO:0000313" key="7">
    <source>
        <dbReference type="Proteomes" id="UP001320972"/>
    </source>
</evidence>
<evidence type="ECO:0000256" key="2">
    <source>
        <dbReference type="ARBA" id="ARBA00023125"/>
    </source>
</evidence>